<comment type="caution">
    <text evidence="1">The sequence shown here is derived from an EMBL/GenBank/DDBJ whole genome shotgun (WGS) entry which is preliminary data.</text>
</comment>
<gene>
    <name evidence="1" type="ORF">Gxy13693_057_001</name>
</gene>
<evidence type="ECO:0000313" key="1">
    <source>
        <dbReference type="EMBL" id="GAO00728.1"/>
    </source>
</evidence>
<sequence>MLSHPIWQKIQSFRMEHGAEGTYLGTQEDMLSMSDEDVEEMVRLGWIIDEESGRWFRRYK</sequence>
<dbReference type="AlphaFoldDB" id="A0A0D6QB57"/>
<evidence type="ECO:0000313" key="2">
    <source>
        <dbReference type="Proteomes" id="UP000032683"/>
    </source>
</evidence>
<reference evidence="1 2" key="1">
    <citation type="submission" date="2012-11" db="EMBL/GenBank/DDBJ databases">
        <title>Whole genome sequence of Gluconacetobacter xylinus NBRC 13693.</title>
        <authorList>
            <person name="Azuma Y."/>
            <person name="Higashiura N."/>
            <person name="Hirakawa H."/>
            <person name="Matsushita K."/>
        </authorList>
    </citation>
    <scope>NUCLEOTIDE SEQUENCE [LARGE SCALE GENOMIC DNA]</scope>
    <source>
        <strain evidence="1 2">NBRC 13693</strain>
    </source>
</reference>
<proteinExistence type="predicted"/>
<name>A0A0D6QB57_KOMXY</name>
<accession>A0A0D6QB57</accession>
<dbReference type="Proteomes" id="UP000032683">
    <property type="component" value="Unassembled WGS sequence"/>
</dbReference>
<dbReference type="GeneID" id="79189225"/>
<protein>
    <submittedName>
        <fullName evidence="1">Uncharacterized protein</fullName>
    </submittedName>
</protein>
<organism evidence="1 2">
    <name type="scientific">Komagataeibacter xylinus NBRC 13693</name>
    <dbReference type="NCBI Taxonomy" id="1234668"/>
    <lineage>
        <taxon>Bacteria</taxon>
        <taxon>Pseudomonadati</taxon>
        <taxon>Pseudomonadota</taxon>
        <taxon>Alphaproteobacteria</taxon>
        <taxon>Acetobacterales</taxon>
        <taxon>Acetobacteraceae</taxon>
        <taxon>Komagataeibacter</taxon>
    </lineage>
</organism>
<dbReference type="EMBL" id="BANJ01000057">
    <property type="protein sequence ID" value="GAO00728.1"/>
    <property type="molecule type" value="Genomic_DNA"/>
</dbReference>
<dbReference type="RefSeq" id="WP_048856952.1">
    <property type="nucleotide sequence ID" value="NZ_BANJ01000057.1"/>
</dbReference>